<dbReference type="InterPro" id="IPR007016">
    <property type="entry name" value="O-antigen_ligase-rel_domated"/>
</dbReference>
<evidence type="ECO:0000313" key="7">
    <source>
        <dbReference type="EMBL" id="WNK20173.1"/>
    </source>
</evidence>
<dbReference type="Proteomes" id="UP001301869">
    <property type="component" value="Chromosome"/>
</dbReference>
<dbReference type="EMBL" id="CP119391">
    <property type="protein sequence ID" value="WNK20173.1"/>
    <property type="molecule type" value="Genomic_DNA"/>
</dbReference>
<feature type="transmembrane region" description="Helical" evidence="5">
    <location>
        <begin position="157"/>
        <end position="175"/>
    </location>
</feature>
<organism evidence="7 8">
    <name type="scientific">Halomonas piscis</name>
    <dbReference type="NCBI Taxonomy" id="3031727"/>
    <lineage>
        <taxon>Bacteria</taxon>
        <taxon>Pseudomonadati</taxon>
        <taxon>Pseudomonadota</taxon>
        <taxon>Gammaproteobacteria</taxon>
        <taxon>Oceanospirillales</taxon>
        <taxon>Halomonadaceae</taxon>
        <taxon>Halomonas</taxon>
    </lineage>
</organism>
<feature type="transmembrane region" description="Helical" evidence="5">
    <location>
        <begin position="92"/>
        <end position="110"/>
    </location>
</feature>
<evidence type="ECO:0000256" key="4">
    <source>
        <dbReference type="ARBA" id="ARBA00023136"/>
    </source>
</evidence>
<feature type="transmembrane region" description="Helical" evidence="5">
    <location>
        <begin position="398"/>
        <end position="415"/>
    </location>
</feature>
<reference evidence="7 8" key="1">
    <citation type="submission" date="2023-03" db="EMBL/GenBank/DDBJ databases">
        <title>Halomonas sp. nov., isolated from Korean tranditional fermented seafood 'Jeotgal'.</title>
        <authorList>
            <person name="Kim B."/>
            <person name="Shin N.-R."/>
        </authorList>
    </citation>
    <scope>NUCLEOTIDE SEQUENCE [LARGE SCALE GENOMIC DNA]</scope>
    <source>
        <strain evidence="7 8">SG2L-4</strain>
    </source>
</reference>
<dbReference type="GO" id="GO:0016874">
    <property type="term" value="F:ligase activity"/>
    <property type="evidence" value="ECO:0007669"/>
    <property type="project" value="UniProtKB-KW"/>
</dbReference>
<dbReference type="InterPro" id="IPR051533">
    <property type="entry name" value="WaaL-like"/>
</dbReference>
<name>A0ABY9Z1S7_9GAMM</name>
<feature type="transmembrane region" description="Helical" evidence="5">
    <location>
        <begin position="208"/>
        <end position="228"/>
    </location>
</feature>
<feature type="transmembrane region" description="Helical" evidence="5">
    <location>
        <begin position="7"/>
        <end position="26"/>
    </location>
</feature>
<dbReference type="PANTHER" id="PTHR37422">
    <property type="entry name" value="TEICHURONIC ACID BIOSYNTHESIS PROTEIN TUAE"/>
    <property type="match status" value="1"/>
</dbReference>
<dbReference type="RefSeq" id="WP_311883736.1">
    <property type="nucleotide sequence ID" value="NZ_CP119391.1"/>
</dbReference>
<evidence type="ECO:0000256" key="5">
    <source>
        <dbReference type="SAM" id="Phobius"/>
    </source>
</evidence>
<sequence>MTSRNGLWSGLNTCWVFAFLALLIVVPWGYVAVPLVAGMTLLAGLALTPPQRLWRRLERDDVLLCAVLLAYGGLWLGDVWRTGHWPVGEGNQGILLPLWPWLAAALLVWLRRYPPPAQTLWWGAGGGALGAGAIALYERLMLGETRASNAMNAIPFGNLSLLLGMLSLMGALWCLGRGLSGRRALLALCLLGATAGVTGSLLSGTRGGWIAAPLLLLLVYRASAPLVTPALRRRLALGILAGLLAVALLPQSGVSDRVDQASRDLQQYWQDDSRATSVGLRLEMWRAGATLFPERPLAGWGEGRLEAARDRLVAKGEFPPGISRYDQLHSDMIDTTVRRGLLGLGTLLLLYGVPLWLFWRRAKGSRRDPTLGVLATAGMMVPIAFVDFGLTQSMLRDVRGLSGYLGLCIIVWVALRRSEEQEPGHVQKTDVRQASIHNISIPGS</sequence>
<evidence type="ECO:0000259" key="6">
    <source>
        <dbReference type="Pfam" id="PF04932"/>
    </source>
</evidence>
<keyword evidence="8" id="KW-1185">Reference proteome</keyword>
<proteinExistence type="predicted"/>
<gene>
    <name evidence="7" type="ORF">P1P91_00305</name>
</gene>
<feature type="transmembrane region" description="Helical" evidence="5">
    <location>
        <begin position="184"/>
        <end position="202"/>
    </location>
</feature>
<evidence type="ECO:0000256" key="3">
    <source>
        <dbReference type="ARBA" id="ARBA00022989"/>
    </source>
</evidence>
<feature type="transmembrane region" description="Helical" evidence="5">
    <location>
        <begin position="371"/>
        <end position="392"/>
    </location>
</feature>
<feature type="transmembrane region" description="Helical" evidence="5">
    <location>
        <begin position="119"/>
        <end position="137"/>
    </location>
</feature>
<feature type="transmembrane region" description="Helical" evidence="5">
    <location>
        <begin position="235"/>
        <end position="254"/>
    </location>
</feature>
<keyword evidence="3 5" id="KW-1133">Transmembrane helix</keyword>
<feature type="domain" description="O-antigen ligase-related" evidence="6">
    <location>
        <begin position="198"/>
        <end position="346"/>
    </location>
</feature>
<feature type="transmembrane region" description="Helical" evidence="5">
    <location>
        <begin position="32"/>
        <end position="50"/>
    </location>
</feature>
<protein>
    <submittedName>
        <fullName evidence="7">O-antigen ligase family protein</fullName>
    </submittedName>
</protein>
<feature type="transmembrane region" description="Helical" evidence="5">
    <location>
        <begin position="62"/>
        <end position="80"/>
    </location>
</feature>
<comment type="subcellular location">
    <subcellularLocation>
        <location evidence="1">Membrane</location>
        <topology evidence="1">Multi-pass membrane protein</topology>
    </subcellularLocation>
</comment>
<keyword evidence="7" id="KW-0436">Ligase</keyword>
<feature type="transmembrane region" description="Helical" evidence="5">
    <location>
        <begin position="340"/>
        <end position="359"/>
    </location>
</feature>
<dbReference type="Pfam" id="PF04932">
    <property type="entry name" value="Wzy_C"/>
    <property type="match status" value="1"/>
</dbReference>
<evidence type="ECO:0000256" key="1">
    <source>
        <dbReference type="ARBA" id="ARBA00004141"/>
    </source>
</evidence>
<accession>A0ABY9Z1S7</accession>
<dbReference type="PANTHER" id="PTHR37422:SF23">
    <property type="entry name" value="TEICHURONIC ACID BIOSYNTHESIS PROTEIN TUAE"/>
    <property type="match status" value="1"/>
</dbReference>
<evidence type="ECO:0000256" key="2">
    <source>
        <dbReference type="ARBA" id="ARBA00022692"/>
    </source>
</evidence>
<evidence type="ECO:0000313" key="8">
    <source>
        <dbReference type="Proteomes" id="UP001301869"/>
    </source>
</evidence>
<keyword evidence="4 5" id="KW-0472">Membrane</keyword>
<keyword evidence="2 5" id="KW-0812">Transmembrane</keyword>